<dbReference type="GO" id="GO:0032993">
    <property type="term" value="C:protein-DNA complex"/>
    <property type="evidence" value="ECO:0007669"/>
    <property type="project" value="TreeGrafter"/>
</dbReference>
<dbReference type="SUPFAM" id="SSF52172">
    <property type="entry name" value="CheY-like"/>
    <property type="match status" value="1"/>
</dbReference>
<dbReference type="PANTHER" id="PTHR48111">
    <property type="entry name" value="REGULATOR OF RPOS"/>
    <property type="match status" value="1"/>
</dbReference>
<accession>A0A401ZHY9</accession>
<dbReference type="EMBL" id="BIFQ01000001">
    <property type="protein sequence ID" value="GCE06454.1"/>
    <property type="molecule type" value="Genomic_DNA"/>
</dbReference>
<reference evidence="9" key="1">
    <citation type="submission" date="2018-12" db="EMBL/GenBank/DDBJ databases">
        <title>Tengunoibacter tsumagoiensis gen. nov., sp. nov., Dictyobacter kobayashii sp. nov., D. alpinus sp. nov., and D. joshuensis sp. nov. and description of Dictyobacteraceae fam. nov. within the order Ktedonobacterales isolated from Tengu-no-mugimeshi.</title>
        <authorList>
            <person name="Wang C.M."/>
            <person name="Zheng Y."/>
            <person name="Sakai Y."/>
            <person name="Toyoda A."/>
            <person name="Minakuchi Y."/>
            <person name="Abe K."/>
            <person name="Yokota A."/>
            <person name="Yabe S."/>
        </authorList>
    </citation>
    <scope>NUCLEOTIDE SEQUENCE [LARGE SCALE GENOMIC DNA]</scope>
    <source>
        <strain evidence="9">S-27</strain>
    </source>
</reference>
<comment type="caution">
    <text evidence="6">Lacks conserved residue(s) required for the propagation of feature annotation.</text>
</comment>
<gene>
    <name evidence="8" type="ORF">KDAU_37830</name>
</gene>
<evidence type="ECO:0000313" key="8">
    <source>
        <dbReference type="EMBL" id="GCE06454.1"/>
    </source>
</evidence>
<dbReference type="Gene3D" id="3.40.50.2300">
    <property type="match status" value="1"/>
</dbReference>
<dbReference type="AlphaFoldDB" id="A0A401ZHY9"/>
<dbReference type="GO" id="GO:0000976">
    <property type="term" value="F:transcription cis-regulatory region binding"/>
    <property type="evidence" value="ECO:0007669"/>
    <property type="project" value="TreeGrafter"/>
</dbReference>
<keyword evidence="4" id="KW-0238">DNA-binding</keyword>
<sequence>MRRLHILFVDSDPHIHDKIRQALGGEFTVQCVGSIVEAKQRLSVSPPDIVISEVVVGDESGLDLCRYVRANPLLRHLPIMLLTSMATLQDKVEGFQAGTDDYVVKPFDTYHLVARIKLLARIKRLERRTTV</sequence>
<dbReference type="InterPro" id="IPR001789">
    <property type="entry name" value="Sig_transdc_resp-reg_receiver"/>
</dbReference>
<evidence type="ECO:0000256" key="5">
    <source>
        <dbReference type="ARBA" id="ARBA00023163"/>
    </source>
</evidence>
<protein>
    <recommendedName>
        <fullName evidence="7">Response regulatory domain-containing protein</fullName>
    </recommendedName>
</protein>
<dbReference type="GO" id="GO:0005829">
    <property type="term" value="C:cytosol"/>
    <property type="evidence" value="ECO:0007669"/>
    <property type="project" value="TreeGrafter"/>
</dbReference>
<dbReference type="PROSITE" id="PS50110">
    <property type="entry name" value="RESPONSE_REGULATORY"/>
    <property type="match status" value="1"/>
</dbReference>
<keyword evidence="3" id="KW-0805">Transcription regulation</keyword>
<feature type="domain" description="Response regulatory" evidence="7">
    <location>
        <begin position="5"/>
        <end position="120"/>
    </location>
</feature>
<evidence type="ECO:0000256" key="1">
    <source>
        <dbReference type="ARBA" id="ARBA00022553"/>
    </source>
</evidence>
<dbReference type="PANTHER" id="PTHR48111:SF1">
    <property type="entry name" value="TWO-COMPONENT RESPONSE REGULATOR ORR33"/>
    <property type="match status" value="1"/>
</dbReference>
<keyword evidence="5" id="KW-0804">Transcription</keyword>
<dbReference type="Pfam" id="PF00072">
    <property type="entry name" value="Response_reg"/>
    <property type="match status" value="1"/>
</dbReference>
<comment type="caution">
    <text evidence="8">The sequence shown here is derived from an EMBL/GenBank/DDBJ whole genome shotgun (WGS) entry which is preliminary data.</text>
</comment>
<keyword evidence="9" id="KW-1185">Reference proteome</keyword>
<evidence type="ECO:0000313" key="9">
    <source>
        <dbReference type="Proteomes" id="UP000287224"/>
    </source>
</evidence>
<evidence type="ECO:0000256" key="4">
    <source>
        <dbReference type="ARBA" id="ARBA00023125"/>
    </source>
</evidence>
<dbReference type="Proteomes" id="UP000287224">
    <property type="component" value="Unassembled WGS sequence"/>
</dbReference>
<evidence type="ECO:0000259" key="7">
    <source>
        <dbReference type="PROSITE" id="PS50110"/>
    </source>
</evidence>
<proteinExistence type="predicted"/>
<keyword evidence="2" id="KW-0902">Two-component regulatory system</keyword>
<dbReference type="InterPro" id="IPR039420">
    <property type="entry name" value="WalR-like"/>
</dbReference>
<keyword evidence="1" id="KW-0597">Phosphoprotein</keyword>
<dbReference type="SMART" id="SM00448">
    <property type="entry name" value="REC"/>
    <property type="match status" value="1"/>
</dbReference>
<dbReference type="InterPro" id="IPR011006">
    <property type="entry name" value="CheY-like_superfamily"/>
</dbReference>
<evidence type="ECO:0000256" key="3">
    <source>
        <dbReference type="ARBA" id="ARBA00023015"/>
    </source>
</evidence>
<organism evidence="8 9">
    <name type="scientific">Dictyobacter aurantiacus</name>
    <dbReference type="NCBI Taxonomy" id="1936993"/>
    <lineage>
        <taxon>Bacteria</taxon>
        <taxon>Bacillati</taxon>
        <taxon>Chloroflexota</taxon>
        <taxon>Ktedonobacteria</taxon>
        <taxon>Ktedonobacterales</taxon>
        <taxon>Dictyobacteraceae</taxon>
        <taxon>Dictyobacter</taxon>
    </lineage>
</organism>
<dbReference type="GO" id="GO:0006355">
    <property type="term" value="P:regulation of DNA-templated transcription"/>
    <property type="evidence" value="ECO:0007669"/>
    <property type="project" value="TreeGrafter"/>
</dbReference>
<evidence type="ECO:0000256" key="6">
    <source>
        <dbReference type="PROSITE-ProRule" id="PRU00169"/>
    </source>
</evidence>
<dbReference type="GO" id="GO:0000156">
    <property type="term" value="F:phosphorelay response regulator activity"/>
    <property type="evidence" value="ECO:0007669"/>
    <property type="project" value="TreeGrafter"/>
</dbReference>
<evidence type="ECO:0000256" key="2">
    <source>
        <dbReference type="ARBA" id="ARBA00023012"/>
    </source>
</evidence>
<name>A0A401ZHY9_9CHLR</name>